<sequence length="71" mass="8199">MAKQAIWFFHDWHHLLRNDFYVIVHSGYTSILEKSEHYISGMFCAASNRCIPRCEVGVKDVTIGVLNKTTI</sequence>
<accession>A0A9J6AQ99</accession>
<keyword evidence="2" id="KW-1185">Reference proteome</keyword>
<reference evidence="1 2" key="1">
    <citation type="submission" date="2020-09" db="EMBL/GenBank/DDBJ databases">
        <title>De no assembly of potato wild relative species, Solanum commersonii.</title>
        <authorList>
            <person name="Cho K."/>
        </authorList>
    </citation>
    <scope>NUCLEOTIDE SEQUENCE [LARGE SCALE GENOMIC DNA]</scope>
    <source>
        <strain evidence="1">LZ3.2</strain>
        <tissue evidence="1">Leaf</tissue>
    </source>
</reference>
<name>A0A9J6AQ99_SOLCO</name>
<gene>
    <name evidence="1" type="ORF">H5410_011715</name>
</gene>
<proteinExistence type="predicted"/>
<evidence type="ECO:0000313" key="2">
    <source>
        <dbReference type="Proteomes" id="UP000824120"/>
    </source>
</evidence>
<dbReference type="AlphaFoldDB" id="A0A9J6AQ99"/>
<dbReference type="Proteomes" id="UP000824120">
    <property type="component" value="Chromosome 2"/>
</dbReference>
<comment type="caution">
    <text evidence="1">The sequence shown here is derived from an EMBL/GenBank/DDBJ whole genome shotgun (WGS) entry which is preliminary data.</text>
</comment>
<protein>
    <submittedName>
        <fullName evidence="1">Uncharacterized protein</fullName>
    </submittedName>
</protein>
<dbReference type="EMBL" id="JACXVP010000002">
    <property type="protein sequence ID" value="KAG5626497.1"/>
    <property type="molecule type" value="Genomic_DNA"/>
</dbReference>
<evidence type="ECO:0000313" key="1">
    <source>
        <dbReference type="EMBL" id="KAG5626497.1"/>
    </source>
</evidence>
<organism evidence="1 2">
    <name type="scientific">Solanum commersonii</name>
    <name type="common">Commerson's wild potato</name>
    <name type="synonym">Commerson's nightshade</name>
    <dbReference type="NCBI Taxonomy" id="4109"/>
    <lineage>
        <taxon>Eukaryota</taxon>
        <taxon>Viridiplantae</taxon>
        <taxon>Streptophyta</taxon>
        <taxon>Embryophyta</taxon>
        <taxon>Tracheophyta</taxon>
        <taxon>Spermatophyta</taxon>
        <taxon>Magnoliopsida</taxon>
        <taxon>eudicotyledons</taxon>
        <taxon>Gunneridae</taxon>
        <taxon>Pentapetalae</taxon>
        <taxon>asterids</taxon>
        <taxon>lamiids</taxon>
        <taxon>Solanales</taxon>
        <taxon>Solanaceae</taxon>
        <taxon>Solanoideae</taxon>
        <taxon>Solaneae</taxon>
        <taxon>Solanum</taxon>
    </lineage>
</organism>